<sequence length="254" mass="29981">MHSDDYSHLLESFDHRLKSFENWTGNVSPIELALAGFHYIGKEDVVRCFECDIQINKWKPGDVPIHDHLKFSPNCSYAKMMESAKRTAIVNGSLFIHYPYGAKDVFICFNDNDTNWKKMELYKANNIPTLTSLIPNNSTQYKLRLEWTNNKVESTNWNQLYTYYIKENMEKCCCMKMKLVDEHRKGKSLYNFTEEELEYFPLKHLLDKAKPSELLYAWHKLPTEYTQDFNLQTRLPCSYILIDLTGEIRLMGGW</sequence>
<dbReference type="Gene3D" id="1.10.1170.10">
    <property type="entry name" value="Inhibitor Of Apoptosis Protein (2mihbC-IAP-1), Chain A"/>
    <property type="match status" value="1"/>
</dbReference>
<name>A0A9P0CLL3_9CUCU</name>
<dbReference type="GO" id="GO:0005524">
    <property type="term" value="F:ATP binding"/>
    <property type="evidence" value="ECO:0007669"/>
    <property type="project" value="TreeGrafter"/>
</dbReference>
<dbReference type="InterPro" id="IPR028789">
    <property type="entry name" value="Naip"/>
</dbReference>
<dbReference type="GO" id="GO:0043027">
    <property type="term" value="F:cysteine-type endopeptidase inhibitor activity involved in apoptotic process"/>
    <property type="evidence" value="ECO:0007669"/>
    <property type="project" value="InterPro"/>
</dbReference>
<protein>
    <submittedName>
        <fullName evidence="1">Uncharacterized protein</fullName>
    </submittedName>
</protein>
<accession>A0A9P0CLL3</accession>
<dbReference type="GO" id="GO:0016045">
    <property type="term" value="P:detection of bacterium"/>
    <property type="evidence" value="ECO:0007669"/>
    <property type="project" value="TreeGrafter"/>
</dbReference>
<dbReference type="Proteomes" id="UP001153636">
    <property type="component" value="Chromosome 11"/>
</dbReference>
<dbReference type="OrthoDB" id="5855668at2759"/>
<dbReference type="GO" id="GO:0043066">
    <property type="term" value="P:negative regulation of apoptotic process"/>
    <property type="evidence" value="ECO:0007669"/>
    <property type="project" value="InterPro"/>
</dbReference>
<proteinExistence type="predicted"/>
<dbReference type="InterPro" id="IPR001370">
    <property type="entry name" value="BIR_rpt"/>
</dbReference>
<dbReference type="GO" id="GO:0072557">
    <property type="term" value="C:IPAF inflammasome complex"/>
    <property type="evidence" value="ECO:0007669"/>
    <property type="project" value="TreeGrafter"/>
</dbReference>
<dbReference type="Pfam" id="PF00653">
    <property type="entry name" value="BIR"/>
    <property type="match status" value="1"/>
</dbReference>
<reference evidence="1" key="1">
    <citation type="submission" date="2022-01" db="EMBL/GenBank/DDBJ databases">
        <authorList>
            <person name="King R."/>
        </authorList>
    </citation>
    <scope>NUCLEOTIDE SEQUENCE</scope>
</reference>
<dbReference type="PROSITE" id="PS50143">
    <property type="entry name" value="BIR_REPEAT_2"/>
    <property type="match status" value="1"/>
</dbReference>
<dbReference type="EMBL" id="OV651823">
    <property type="protein sequence ID" value="CAH1101745.1"/>
    <property type="molecule type" value="Genomic_DNA"/>
</dbReference>
<keyword evidence="2" id="KW-1185">Reference proteome</keyword>
<dbReference type="PANTHER" id="PTHR46914:SF1">
    <property type="entry name" value="BACULOVIRAL IAP REPEAT-CONTAINING PROTEIN 1"/>
    <property type="match status" value="1"/>
</dbReference>
<dbReference type="SMART" id="SM00238">
    <property type="entry name" value="BIR"/>
    <property type="match status" value="1"/>
</dbReference>
<dbReference type="SUPFAM" id="SSF57924">
    <property type="entry name" value="Inhibitor of apoptosis (IAP) repeat"/>
    <property type="match status" value="1"/>
</dbReference>
<dbReference type="PANTHER" id="PTHR46914">
    <property type="entry name" value="BACULOVIRAL IAP REPEAT-CONTAINING PROTEIN 1"/>
    <property type="match status" value="1"/>
</dbReference>
<evidence type="ECO:0000313" key="1">
    <source>
        <dbReference type="EMBL" id="CAH1101745.1"/>
    </source>
</evidence>
<organism evidence="1 2">
    <name type="scientific">Psylliodes chrysocephalus</name>
    <dbReference type="NCBI Taxonomy" id="3402493"/>
    <lineage>
        <taxon>Eukaryota</taxon>
        <taxon>Metazoa</taxon>
        <taxon>Ecdysozoa</taxon>
        <taxon>Arthropoda</taxon>
        <taxon>Hexapoda</taxon>
        <taxon>Insecta</taxon>
        <taxon>Pterygota</taxon>
        <taxon>Neoptera</taxon>
        <taxon>Endopterygota</taxon>
        <taxon>Coleoptera</taxon>
        <taxon>Polyphaga</taxon>
        <taxon>Cucujiformia</taxon>
        <taxon>Chrysomeloidea</taxon>
        <taxon>Chrysomelidae</taxon>
        <taxon>Galerucinae</taxon>
        <taxon>Alticini</taxon>
        <taxon>Psylliodes</taxon>
    </lineage>
</organism>
<gene>
    <name evidence="1" type="ORF">PSYICH_LOCUS2747</name>
</gene>
<dbReference type="AlphaFoldDB" id="A0A9P0CLL3"/>
<evidence type="ECO:0000313" key="2">
    <source>
        <dbReference type="Proteomes" id="UP001153636"/>
    </source>
</evidence>
<dbReference type="GO" id="GO:0042742">
    <property type="term" value="P:defense response to bacterium"/>
    <property type="evidence" value="ECO:0007669"/>
    <property type="project" value="TreeGrafter"/>
</dbReference>
<dbReference type="CDD" id="cd00022">
    <property type="entry name" value="BIR"/>
    <property type="match status" value="1"/>
</dbReference>